<keyword evidence="1" id="KW-0472">Membrane</keyword>
<dbReference type="PANTHER" id="PTHR12277:SF81">
    <property type="entry name" value="PROTEIN ABHD13"/>
    <property type="match status" value="1"/>
</dbReference>
<dbReference type="EMBL" id="FPAG01000007">
    <property type="protein sequence ID" value="SFT01980.1"/>
    <property type="molecule type" value="Genomic_DNA"/>
</dbReference>
<dbReference type="AlphaFoldDB" id="A0A1I6UKM2"/>
<dbReference type="Proteomes" id="UP000183209">
    <property type="component" value="Unassembled WGS sequence"/>
</dbReference>
<evidence type="ECO:0000259" key="2">
    <source>
        <dbReference type="Pfam" id="PF12146"/>
    </source>
</evidence>
<dbReference type="OrthoDB" id="9777090at2"/>
<feature type="domain" description="Serine aminopeptidase S33" evidence="2">
    <location>
        <begin position="70"/>
        <end position="184"/>
    </location>
</feature>
<dbReference type="Pfam" id="PF12146">
    <property type="entry name" value="Hydrolase_4"/>
    <property type="match status" value="1"/>
</dbReference>
<dbReference type="InterPro" id="IPR029058">
    <property type="entry name" value="AB_hydrolase_fold"/>
</dbReference>
<sequence>MNWWFVIPVVILTYIVLNIAVYFLQERVIFKPEKLPQDFEYKYKNQVFEEYNIAVANHVHINGVHFKVRNSKGIVFYLKGNSKSVKGWGKFAVDFTRYGFDVLMIDYRGFGKSTGLRSEAGIKHDLQYIYDELKTQIEESHIVLYGRSLGSGFAAYLAATNNPRLLILDAPYYSVSYIAKRFLPFMPMSLLLRFPVKTHKSLKEVNCPIKIIHGTNDKLIPFKTSIKLSKIKPEQTRLYPVIGGGHNNLHTFPMYHRFLEEILNSKRPKPIDPETTSLNFRKKKKKGKKLF</sequence>
<evidence type="ECO:0000313" key="4">
    <source>
        <dbReference type="Proteomes" id="UP000183209"/>
    </source>
</evidence>
<evidence type="ECO:0000313" key="3">
    <source>
        <dbReference type="EMBL" id="SFT01980.1"/>
    </source>
</evidence>
<protein>
    <recommendedName>
        <fullName evidence="2">Serine aminopeptidase S33 domain-containing protein</fullName>
    </recommendedName>
</protein>
<evidence type="ECO:0000256" key="1">
    <source>
        <dbReference type="SAM" id="Phobius"/>
    </source>
</evidence>
<dbReference type="PANTHER" id="PTHR12277">
    <property type="entry name" value="ALPHA/BETA HYDROLASE DOMAIN-CONTAINING PROTEIN"/>
    <property type="match status" value="1"/>
</dbReference>
<dbReference type="Gene3D" id="3.40.50.1820">
    <property type="entry name" value="alpha/beta hydrolase"/>
    <property type="match status" value="1"/>
</dbReference>
<dbReference type="InterPro" id="IPR022742">
    <property type="entry name" value="Hydrolase_4"/>
</dbReference>
<reference evidence="3 4" key="1">
    <citation type="submission" date="2016-10" db="EMBL/GenBank/DDBJ databases">
        <authorList>
            <person name="de Groot N.N."/>
        </authorList>
    </citation>
    <scope>NUCLEOTIDE SEQUENCE [LARGE SCALE GENOMIC DNA]</scope>
    <source>
        <strain evidence="3 4">CGMCC 1.6114</strain>
    </source>
</reference>
<accession>A0A1I6UKM2</accession>
<feature type="transmembrane region" description="Helical" evidence="1">
    <location>
        <begin position="6"/>
        <end position="24"/>
    </location>
</feature>
<dbReference type="SUPFAM" id="SSF53474">
    <property type="entry name" value="alpha/beta-Hydrolases"/>
    <property type="match status" value="1"/>
</dbReference>
<keyword evidence="1" id="KW-0812">Transmembrane</keyword>
<organism evidence="3 4">
    <name type="scientific">Zhouia amylolytica</name>
    <dbReference type="NCBI Taxonomy" id="376730"/>
    <lineage>
        <taxon>Bacteria</taxon>
        <taxon>Pseudomonadati</taxon>
        <taxon>Bacteroidota</taxon>
        <taxon>Flavobacteriia</taxon>
        <taxon>Flavobacteriales</taxon>
        <taxon>Flavobacteriaceae</taxon>
        <taxon>Zhouia</taxon>
    </lineage>
</organism>
<gene>
    <name evidence="3" type="ORF">SAMN04487906_2545</name>
</gene>
<proteinExistence type="predicted"/>
<dbReference type="RefSeq" id="WP_038263660.1">
    <property type="nucleotide sequence ID" value="NZ_FPAG01000007.1"/>
</dbReference>
<keyword evidence="1" id="KW-1133">Transmembrane helix</keyword>
<name>A0A1I6UKM2_9FLAO</name>